<evidence type="ECO:0000313" key="1">
    <source>
        <dbReference type="EMBL" id="KRG28430.1"/>
    </source>
</evidence>
<comment type="caution">
    <text evidence="1">The sequence shown here is derived from an EMBL/GenBank/DDBJ whole genome shotgun (WGS) entry which is preliminary data.</text>
</comment>
<accession>A0A0Q9ZGD0</accession>
<name>A0A0Q9ZGD0_9FLAO</name>
<keyword evidence="2" id="KW-1185">Reference proteome</keyword>
<proteinExistence type="predicted"/>
<gene>
    <name evidence="1" type="ORF">APR42_06525</name>
</gene>
<protein>
    <recommendedName>
        <fullName evidence="3">Biotin carboxyl carrier protein</fullName>
    </recommendedName>
</protein>
<dbReference type="Proteomes" id="UP000051643">
    <property type="component" value="Unassembled WGS sequence"/>
</dbReference>
<evidence type="ECO:0008006" key="3">
    <source>
        <dbReference type="Google" id="ProtNLM"/>
    </source>
</evidence>
<dbReference type="EMBL" id="LKTP01000023">
    <property type="protein sequence ID" value="KRG28430.1"/>
    <property type="molecule type" value="Genomic_DNA"/>
</dbReference>
<dbReference type="OrthoDB" id="799111at2"/>
<dbReference type="Gene3D" id="3.40.50.150">
    <property type="entry name" value="Vaccinia Virus protein VP39"/>
    <property type="match status" value="1"/>
</dbReference>
<dbReference type="AlphaFoldDB" id="A0A0Q9ZGD0"/>
<dbReference type="SUPFAM" id="SSF53335">
    <property type="entry name" value="S-adenosyl-L-methionine-dependent methyltransferases"/>
    <property type="match status" value="1"/>
</dbReference>
<organism evidence="1 2">
    <name type="scientific">Salegentibacter mishustinae</name>
    <dbReference type="NCBI Taxonomy" id="270918"/>
    <lineage>
        <taxon>Bacteria</taxon>
        <taxon>Pseudomonadati</taxon>
        <taxon>Bacteroidota</taxon>
        <taxon>Flavobacteriia</taxon>
        <taxon>Flavobacteriales</taxon>
        <taxon>Flavobacteriaceae</taxon>
        <taxon>Salegentibacter</taxon>
    </lineage>
</organism>
<dbReference type="InterPro" id="IPR029063">
    <property type="entry name" value="SAM-dependent_MTases_sf"/>
</dbReference>
<dbReference type="STRING" id="270918.APR42_06525"/>
<evidence type="ECO:0000313" key="2">
    <source>
        <dbReference type="Proteomes" id="UP000051643"/>
    </source>
</evidence>
<reference evidence="1" key="1">
    <citation type="submission" date="2015-10" db="EMBL/GenBank/DDBJ databases">
        <title>Draft genome sequence of Salegentibacter mishustinae KCTC 12263.</title>
        <authorList>
            <person name="Lin W."/>
            <person name="Zheng Q."/>
        </authorList>
    </citation>
    <scope>NUCLEOTIDE SEQUENCE [LARGE SCALE GENOMIC DNA]</scope>
    <source>
        <strain evidence="1">KCTC 12263</strain>
    </source>
</reference>
<sequence length="239" mass="27708">MAHMNRIMLIQYLIDKNGYSTYLEIGSQRGESLLPIKCRKKIAVDPCFLLKNKDKLKACFQNYTNFNNKYFEMTSDDFFLNRKSFLNNLGKLEIVFIDGLHTFSASLKDALNSLEYLDDNGTIVMHDCFPPHKAAATKGDNAAEVISRKHTIKGWTGEWCGDTWKTIVYLKHKYSSQLDIQVLNNDYGIGIIKYKIDTILDLNIDYDLVNKIDKLNYEDLINKPQEMISLVDEIKYENY</sequence>
<dbReference type="Pfam" id="PF13578">
    <property type="entry name" value="Methyltransf_24"/>
    <property type="match status" value="1"/>
</dbReference>